<dbReference type="PROSITE" id="PS01053">
    <property type="entry name" value="ARGINASE_1"/>
    <property type="match status" value="1"/>
</dbReference>
<dbReference type="GO" id="GO:0033389">
    <property type="term" value="P:putrescine biosynthetic process from arginine, via agmatine"/>
    <property type="evidence" value="ECO:0007669"/>
    <property type="project" value="TreeGrafter"/>
</dbReference>
<comment type="caution">
    <text evidence="4">The sequence shown here is derived from an EMBL/GenBank/DDBJ whole genome shotgun (WGS) entry which is preliminary data.</text>
</comment>
<feature type="non-terminal residue" evidence="4">
    <location>
        <position position="1"/>
    </location>
</feature>
<gene>
    <name evidence="4" type="ORF">S01H1_32510</name>
</gene>
<dbReference type="PRINTS" id="PR00116">
    <property type="entry name" value="ARGINASE"/>
</dbReference>
<evidence type="ECO:0000256" key="1">
    <source>
        <dbReference type="ARBA" id="ARBA00009227"/>
    </source>
</evidence>
<name>X0VT66_9ZZZZ</name>
<dbReference type="PROSITE" id="PS51409">
    <property type="entry name" value="ARGINASE_2"/>
    <property type="match status" value="1"/>
</dbReference>
<organism evidence="4">
    <name type="scientific">marine sediment metagenome</name>
    <dbReference type="NCBI Taxonomy" id="412755"/>
    <lineage>
        <taxon>unclassified sequences</taxon>
        <taxon>metagenomes</taxon>
        <taxon>ecological metagenomes</taxon>
    </lineage>
</organism>
<evidence type="ECO:0000313" key="4">
    <source>
        <dbReference type="EMBL" id="GAG03736.1"/>
    </source>
</evidence>
<dbReference type="SUPFAM" id="SSF52768">
    <property type="entry name" value="Arginase/deacetylase"/>
    <property type="match status" value="1"/>
</dbReference>
<protein>
    <recommendedName>
        <fullName evidence="5">Arginase</fullName>
    </recommendedName>
</protein>
<dbReference type="PANTHER" id="PTHR11358">
    <property type="entry name" value="ARGINASE/AGMATINASE"/>
    <property type="match status" value="1"/>
</dbReference>
<dbReference type="InterPro" id="IPR023696">
    <property type="entry name" value="Ureohydrolase_dom_sf"/>
</dbReference>
<accession>X0VT66</accession>
<proteinExistence type="inferred from homology"/>
<evidence type="ECO:0000256" key="3">
    <source>
        <dbReference type="ARBA" id="ARBA00022801"/>
    </source>
</evidence>
<dbReference type="PANTHER" id="PTHR11358:SF26">
    <property type="entry name" value="GUANIDINO ACID HYDROLASE, MITOCHONDRIAL"/>
    <property type="match status" value="1"/>
</dbReference>
<dbReference type="GO" id="GO:0046872">
    <property type="term" value="F:metal ion binding"/>
    <property type="evidence" value="ECO:0007669"/>
    <property type="project" value="UniProtKB-KW"/>
</dbReference>
<dbReference type="AlphaFoldDB" id="X0VT66"/>
<keyword evidence="3" id="KW-0378">Hydrolase</keyword>
<dbReference type="EMBL" id="BARS01020132">
    <property type="protein sequence ID" value="GAG03736.1"/>
    <property type="molecule type" value="Genomic_DNA"/>
</dbReference>
<keyword evidence="2" id="KW-0479">Metal-binding</keyword>
<dbReference type="GO" id="GO:0008783">
    <property type="term" value="F:agmatinase activity"/>
    <property type="evidence" value="ECO:0007669"/>
    <property type="project" value="TreeGrafter"/>
</dbReference>
<comment type="similarity">
    <text evidence="1">Belongs to the arginase family. Agmatinase subfamily.</text>
</comment>
<dbReference type="InterPro" id="IPR020855">
    <property type="entry name" value="Ureohydrolase_Mn_BS"/>
</dbReference>
<evidence type="ECO:0008006" key="5">
    <source>
        <dbReference type="Google" id="ProtNLM"/>
    </source>
</evidence>
<dbReference type="InterPro" id="IPR006035">
    <property type="entry name" value="Ureohydrolase"/>
</dbReference>
<dbReference type="Gene3D" id="3.40.800.10">
    <property type="entry name" value="Ureohydrolase domain"/>
    <property type="match status" value="1"/>
</dbReference>
<dbReference type="Pfam" id="PF00491">
    <property type="entry name" value="Arginase"/>
    <property type="match status" value="1"/>
</dbReference>
<reference evidence="4" key="1">
    <citation type="journal article" date="2014" name="Front. Microbiol.">
        <title>High frequency of phylogenetically diverse reductive dehalogenase-homologous genes in deep subseafloor sedimentary metagenomes.</title>
        <authorList>
            <person name="Kawai M."/>
            <person name="Futagami T."/>
            <person name="Toyoda A."/>
            <person name="Takaki Y."/>
            <person name="Nishi S."/>
            <person name="Hori S."/>
            <person name="Arai W."/>
            <person name="Tsubouchi T."/>
            <person name="Morono Y."/>
            <person name="Uchiyama I."/>
            <person name="Ito T."/>
            <person name="Fujiyama A."/>
            <person name="Inagaki F."/>
            <person name="Takami H."/>
        </authorList>
    </citation>
    <scope>NUCLEOTIDE SEQUENCE</scope>
    <source>
        <strain evidence="4">Expedition CK06-06</strain>
    </source>
</reference>
<evidence type="ECO:0000256" key="2">
    <source>
        <dbReference type="ARBA" id="ARBA00022723"/>
    </source>
</evidence>
<sequence>IELEKPFLVLGGDHSTTIGIGDAFEQTNTPVHYIYIDAHMDLYDEVKESRLSHACTLRRLSENESFSGATLLGYRDFTSIQVAYAKAHDIRSFTSTSLQSQEDLFEFGTILTQNLANKHQYFHISIDLDILDPSFAPGVGNPVACGLSTKELISLLSGIFNGLPPHQRFSWDIVEYNPMFDSTEITAFFVIKMLIESLSYQISLI</sequence>